<name>A0A7J6L6X0_PERCH</name>
<keyword evidence="1" id="KW-0472">Membrane</keyword>
<gene>
    <name evidence="2" type="ORF">FOL47_009690</name>
</gene>
<feature type="transmembrane region" description="Helical" evidence="1">
    <location>
        <begin position="135"/>
        <end position="155"/>
    </location>
</feature>
<protein>
    <submittedName>
        <fullName evidence="2">Uncharacterized protein</fullName>
    </submittedName>
</protein>
<evidence type="ECO:0000313" key="3">
    <source>
        <dbReference type="Proteomes" id="UP000591131"/>
    </source>
</evidence>
<feature type="transmembrane region" description="Helical" evidence="1">
    <location>
        <begin position="97"/>
        <end position="123"/>
    </location>
</feature>
<reference evidence="2 3" key="1">
    <citation type="submission" date="2020-04" db="EMBL/GenBank/DDBJ databases">
        <title>Perkinsus chesapeaki whole genome sequence.</title>
        <authorList>
            <person name="Bogema D.R."/>
        </authorList>
    </citation>
    <scope>NUCLEOTIDE SEQUENCE [LARGE SCALE GENOMIC DNA]</scope>
    <source>
        <strain evidence="2">ATCC PRA-425</strain>
    </source>
</reference>
<proteinExistence type="predicted"/>
<sequence length="159" mass="17780">MGQLLATCASLSIAVPIVLRFTSDHQHFTVGLVGWLCTAALGLMAWWSYLSPMCTGFVLYYGFYHFINAFVSAETGRVVNGNITNCGDSGDPGRDCYAMVVLCNNVVALWLSVLLHLIFFSWYALDLILVYRILWSYQAAFTCVFTIAAITLYGWSRFK</sequence>
<dbReference type="EMBL" id="JAAPAO010000693">
    <property type="protein sequence ID" value="KAF4654920.1"/>
    <property type="molecule type" value="Genomic_DNA"/>
</dbReference>
<evidence type="ECO:0000313" key="2">
    <source>
        <dbReference type="EMBL" id="KAF4654920.1"/>
    </source>
</evidence>
<comment type="caution">
    <text evidence="2">The sequence shown here is derived from an EMBL/GenBank/DDBJ whole genome shotgun (WGS) entry which is preliminary data.</text>
</comment>
<keyword evidence="1" id="KW-1133">Transmembrane helix</keyword>
<dbReference type="AlphaFoldDB" id="A0A7J6L6X0"/>
<dbReference type="OrthoDB" id="426485at2759"/>
<evidence type="ECO:0000256" key="1">
    <source>
        <dbReference type="SAM" id="Phobius"/>
    </source>
</evidence>
<keyword evidence="1" id="KW-0812">Transmembrane</keyword>
<dbReference type="Proteomes" id="UP000591131">
    <property type="component" value="Unassembled WGS sequence"/>
</dbReference>
<accession>A0A7J6L6X0</accession>
<organism evidence="2 3">
    <name type="scientific">Perkinsus chesapeaki</name>
    <name type="common">Clam parasite</name>
    <name type="synonym">Perkinsus andrewsi</name>
    <dbReference type="NCBI Taxonomy" id="330153"/>
    <lineage>
        <taxon>Eukaryota</taxon>
        <taxon>Sar</taxon>
        <taxon>Alveolata</taxon>
        <taxon>Perkinsozoa</taxon>
        <taxon>Perkinsea</taxon>
        <taxon>Perkinsida</taxon>
        <taxon>Perkinsidae</taxon>
        <taxon>Perkinsus</taxon>
    </lineage>
</organism>
<feature type="transmembrane region" description="Helical" evidence="1">
    <location>
        <begin position="30"/>
        <end position="50"/>
    </location>
</feature>
<keyword evidence="3" id="KW-1185">Reference proteome</keyword>